<evidence type="ECO:0000313" key="2">
    <source>
        <dbReference type="Proteomes" id="UP001156706"/>
    </source>
</evidence>
<dbReference type="Proteomes" id="UP001156706">
    <property type="component" value="Unassembled WGS sequence"/>
</dbReference>
<reference evidence="2" key="1">
    <citation type="journal article" date="2019" name="Int. J. Syst. Evol. Microbiol.">
        <title>The Global Catalogue of Microorganisms (GCM) 10K type strain sequencing project: providing services to taxonomists for standard genome sequencing and annotation.</title>
        <authorList>
            <consortium name="The Broad Institute Genomics Platform"/>
            <consortium name="The Broad Institute Genome Sequencing Center for Infectious Disease"/>
            <person name="Wu L."/>
            <person name="Ma J."/>
        </authorList>
    </citation>
    <scope>NUCLEOTIDE SEQUENCE [LARGE SCALE GENOMIC DNA]</scope>
    <source>
        <strain evidence="2">NBRC 110044</strain>
    </source>
</reference>
<dbReference type="EMBL" id="BSOG01000077">
    <property type="protein sequence ID" value="GLR15383.1"/>
    <property type="molecule type" value="Genomic_DNA"/>
</dbReference>
<evidence type="ECO:0000313" key="1">
    <source>
        <dbReference type="EMBL" id="GLR15383.1"/>
    </source>
</evidence>
<sequence length="55" mass="6406">MNCISVVVEFTLGIKDFFVDESHELFLNRRDKFLVCGQVIPHANKLYECMKLISN</sequence>
<keyword evidence="2" id="KW-1185">Reference proteome</keyword>
<accession>A0ABQ5YNX7</accession>
<proteinExistence type="predicted"/>
<comment type="caution">
    <text evidence="1">The sequence shown here is derived from an EMBL/GenBank/DDBJ whole genome shotgun (WGS) entry which is preliminary data.</text>
</comment>
<organism evidence="1 2">
    <name type="scientific">Chitinimonas prasina</name>
    <dbReference type="NCBI Taxonomy" id="1434937"/>
    <lineage>
        <taxon>Bacteria</taxon>
        <taxon>Pseudomonadati</taxon>
        <taxon>Pseudomonadota</taxon>
        <taxon>Betaproteobacteria</taxon>
        <taxon>Neisseriales</taxon>
        <taxon>Chitinibacteraceae</taxon>
        <taxon>Chitinimonas</taxon>
    </lineage>
</organism>
<name>A0ABQ5YNX7_9NEIS</name>
<gene>
    <name evidence="1" type="ORF">GCM10007907_41780</name>
</gene>
<protein>
    <submittedName>
        <fullName evidence="1">Uncharacterized protein</fullName>
    </submittedName>
</protein>